<dbReference type="InterPro" id="IPR037873">
    <property type="entry name" value="BamE-like"/>
</dbReference>
<feature type="signal peptide" evidence="6">
    <location>
        <begin position="1"/>
        <end position="20"/>
    </location>
</feature>
<accession>A0A2P1PMC8</accession>
<evidence type="ECO:0000256" key="4">
    <source>
        <dbReference type="HAMAP-Rule" id="MF_00925"/>
    </source>
</evidence>
<feature type="chain" id="PRO_5015206479" description="Outer membrane protein assembly factor BamE" evidence="6">
    <location>
        <begin position="21"/>
        <end position="135"/>
    </location>
</feature>
<reference evidence="8 9" key="2">
    <citation type="submission" date="2018-03" db="EMBL/GenBank/DDBJ databases">
        <authorList>
            <person name="Keele B.F."/>
        </authorList>
    </citation>
    <scope>NUCLEOTIDE SEQUENCE [LARGE SCALE GENOMIC DNA]</scope>
    <source>
        <strain evidence="8 9">D13</strain>
    </source>
</reference>
<feature type="domain" description="Outer membrane protein assembly factor BamE" evidence="7">
    <location>
        <begin position="30"/>
        <end position="99"/>
    </location>
</feature>
<dbReference type="InterPro" id="IPR026592">
    <property type="entry name" value="BamE"/>
</dbReference>
<keyword evidence="2 4" id="KW-0472">Membrane</keyword>
<keyword evidence="1 4" id="KW-0732">Signal</keyword>
<dbReference type="GO" id="GO:1990063">
    <property type="term" value="C:Bam protein complex"/>
    <property type="evidence" value="ECO:0007669"/>
    <property type="project" value="TreeGrafter"/>
</dbReference>
<dbReference type="EMBL" id="CP027860">
    <property type="protein sequence ID" value="AVP95996.1"/>
    <property type="molecule type" value="Genomic_DNA"/>
</dbReference>
<evidence type="ECO:0000313" key="8">
    <source>
        <dbReference type="EMBL" id="AVP95996.1"/>
    </source>
</evidence>
<protein>
    <recommendedName>
        <fullName evidence="4">Outer membrane protein assembly factor BamE</fullName>
    </recommendedName>
</protein>
<dbReference type="GO" id="GO:0051205">
    <property type="term" value="P:protein insertion into membrane"/>
    <property type="evidence" value="ECO:0007669"/>
    <property type="project" value="UniProtKB-UniRule"/>
</dbReference>
<keyword evidence="4" id="KW-0564">Palmitate</keyword>
<evidence type="ECO:0000256" key="3">
    <source>
        <dbReference type="ARBA" id="ARBA00023237"/>
    </source>
</evidence>
<dbReference type="Gene3D" id="3.30.1450.10">
    <property type="match status" value="1"/>
</dbReference>
<dbReference type="PANTHER" id="PTHR37482">
    <property type="entry name" value="OUTER MEMBRANE PROTEIN ASSEMBLY FACTOR BAME"/>
    <property type="match status" value="1"/>
</dbReference>
<comment type="subunit">
    <text evidence="4">Part of the Bam complex.</text>
</comment>
<proteinExistence type="inferred from homology"/>
<gene>
    <name evidence="4" type="primary">bamE</name>
    <name evidence="8" type="ORF">C7S18_01775</name>
</gene>
<dbReference type="HAMAP" id="MF_00925">
    <property type="entry name" value="OM_assembly_BamE"/>
    <property type="match status" value="1"/>
</dbReference>
<evidence type="ECO:0000256" key="6">
    <source>
        <dbReference type="SAM" id="SignalP"/>
    </source>
</evidence>
<dbReference type="PANTHER" id="PTHR37482:SF1">
    <property type="entry name" value="OUTER MEMBRANE PROTEIN ASSEMBLY FACTOR BAME"/>
    <property type="match status" value="1"/>
</dbReference>
<dbReference type="PROSITE" id="PS51257">
    <property type="entry name" value="PROKAR_LIPOPROTEIN"/>
    <property type="match status" value="1"/>
</dbReference>
<evidence type="ECO:0000313" key="9">
    <source>
        <dbReference type="Proteomes" id="UP000241074"/>
    </source>
</evidence>
<dbReference type="Proteomes" id="UP000241074">
    <property type="component" value="Chromosome"/>
</dbReference>
<feature type="region of interest" description="Disordered" evidence="5">
    <location>
        <begin position="114"/>
        <end position="135"/>
    </location>
</feature>
<comment type="subcellular location">
    <subcellularLocation>
        <location evidence="4">Cell outer membrane</location>
        <topology evidence="4">Lipid-anchor</topology>
    </subcellularLocation>
</comment>
<dbReference type="GO" id="GO:0030674">
    <property type="term" value="F:protein-macromolecule adaptor activity"/>
    <property type="evidence" value="ECO:0007669"/>
    <property type="project" value="TreeGrafter"/>
</dbReference>
<evidence type="ECO:0000259" key="7">
    <source>
        <dbReference type="Pfam" id="PF04355"/>
    </source>
</evidence>
<name>A0A2P1PMC8_9GAMM</name>
<dbReference type="KEGG" id="xba:C7S18_01775"/>
<evidence type="ECO:0000256" key="1">
    <source>
        <dbReference type="ARBA" id="ARBA00022729"/>
    </source>
</evidence>
<keyword evidence="4" id="KW-0449">Lipoprotein</keyword>
<evidence type="ECO:0000256" key="2">
    <source>
        <dbReference type="ARBA" id="ARBA00023136"/>
    </source>
</evidence>
<organism evidence="8 9">
    <name type="scientific">Ahniella affigens</name>
    <dbReference type="NCBI Taxonomy" id="2021234"/>
    <lineage>
        <taxon>Bacteria</taxon>
        <taxon>Pseudomonadati</taxon>
        <taxon>Pseudomonadota</taxon>
        <taxon>Gammaproteobacteria</taxon>
        <taxon>Lysobacterales</taxon>
        <taxon>Rhodanobacteraceae</taxon>
        <taxon>Ahniella</taxon>
    </lineage>
</organism>
<comment type="function">
    <text evidence="4">Part of the outer membrane protein assembly complex, which is involved in assembly and insertion of beta-barrel proteins into the outer membrane.</text>
</comment>
<sequence>MTNMLRLLCLALVLSLSACGVVYKMDIRQGNLVDQDMVDQLKPGMTKRQVELVMGTPQLTSPFEQNRWDYLTSTRRRHHDAEIKTLSLYFENDTLERIEGDWQPEAEDELLRASQELQKNVPEDNRRRVPGQSNG</sequence>
<dbReference type="AlphaFoldDB" id="A0A2P1PMC8"/>
<evidence type="ECO:0000256" key="5">
    <source>
        <dbReference type="SAM" id="MobiDB-lite"/>
    </source>
</evidence>
<keyword evidence="9" id="KW-1185">Reference proteome</keyword>
<dbReference type="OrthoDB" id="9808250at2"/>
<dbReference type="InterPro" id="IPR007450">
    <property type="entry name" value="BamE_dom"/>
</dbReference>
<dbReference type="Pfam" id="PF04355">
    <property type="entry name" value="BamE"/>
    <property type="match status" value="1"/>
</dbReference>
<reference evidence="8 9" key="1">
    <citation type="submission" date="2018-03" db="EMBL/GenBank/DDBJ databases">
        <title>Ahniella affigens gen. nov., sp. nov., a gammaproteobacterium isolated from sandy soil near a stream.</title>
        <authorList>
            <person name="Ko Y."/>
            <person name="Kim J.-H."/>
        </authorList>
    </citation>
    <scope>NUCLEOTIDE SEQUENCE [LARGE SCALE GENOMIC DNA]</scope>
    <source>
        <strain evidence="8 9">D13</strain>
    </source>
</reference>
<keyword evidence="3 4" id="KW-0998">Cell outer membrane</keyword>
<comment type="similarity">
    <text evidence="4">Belongs to the BamE family.</text>
</comment>
<dbReference type="GO" id="GO:0043165">
    <property type="term" value="P:Gram-negative-bacterium-type cell outer membrane assembly"/>
    <property type="evidence" value="ECO:0007669"/>
    <property type="project" value="UniProtKB-UniRule"/>
</dbReference>